<evidence type="ECO:0000256" key="2">
    <source>
        <dbReference type="ARBA" id="ARBA00022448"/>
    </source>
</evidence>
<dbReference type="GO" id="GO:0045259">
    <property type="term" value="C:proton-transporting ATP synthase complex"/>
    <property type="evidence" value="ECO:0007669"/>
    <property type="project" value="UniProtKB-KW"/>
</dbReference>
<comment type="caution">
    <text evidence="9">The sequence shown here is derived from an EMBL/GenBank/DDBJ whole genome shotgun (WGS) entry which is preliminary data.</text>
</comment>
<sequence length="182" mass="20924">MAKLIAKTYGDALFEVGMEKDIVDSLREEVKAVSDLLDQNKELNQLLSHPQIMLEEKQSIVKNIFENRISDELYGFLQIIIQKGRQANMKEIFAWFEDRVKQYHHIGVVFVTTPLELKKIQKTAIEKKILATTEYESLEMNYQLDPSLIGGMVIRIGDRVVDGSIKTKLDKLSRELGKIQLT</sequence>
<evidence type="ECO:0000256" key="8">
    <source>
        <dbReference type="HAMAP-Rule" id="MF_01416"/>
    </source>
</evidence>
<keyword evidence="2 8" id="KW-0813">Transport</keyword>
<dbReference type="PRINTS" id="PR00125">
    <property type="entry name" value="ATPASEDELTA"/>
</dbReference>
<accession>A0A9D1JC37</accession>
<dbReference type="PROSITE" id="PS00389">
    <property type="entry name" value="ATPASE_DELTA"/>
    <property type="match status" value="1"/>
</dbReference>
<dbReference type="Gene3D" id="1.10.520.20">
    <property type="entry name" value="N-terminal domain of the delta subunit of the F1F0-ATP synthase"/>
    <property type="match status" value="1"/>
</dbReference>
<evidence type="ECO:0000313" key="9">
    <source>
        <dbReference type="EMBL" id="HIR87763.1"/>
    </source>
</evidence>
<dbReference type="GO" id="GO:0005886">
    <property type="term" value="C:plasma membrane"/>
    <property type="evidence" value="ECO:0007669"/>
    <property type="project" value="UniProtKB-SubCell"/>
</dbReference>
<keyword evidence="5 8" id="KW-0472">Membrane</keyword>
<gene>
    <name evidence="8" type="primary">atpH</name>
    <name evidence="9" type="ORF">IAC96_02310</name>
</gene>
<evidence type="ECO:0000256" key="4">
    <source>
        <dbReference type="ARBA" id="ARBA00023065"/>
    </source>
</evidence>
<dbReference type="Pfam" id="PF00213">
    <property type="entry name" value="OSCP"/>
    <property type="match status" value="1"/>
</dbReference>
<dbReference type="AlphaFoldDB" id="A0A9D1JC37"/>
<comment type="similarity">
    <text evidence="8">Belongs to the ATPase delta chain family.</text>
</comment>
<evidence type="ECO:0000256" key="3">
    <source>
        <dbReference type="ARBA" id="ARBA00022781"/>
    </source>
</evidence>
<organism evidence="9 10">
    <name type="scientific">Candidatus Fimimorpha faecalis</name>
    <dbReference type="NCBI Taxonomy" id="2840824"/>
    <lineage>
        <taxon>Bacteria</taxon>
        <taxon>Bacillati</taxon>
        <taxon>Bacillota</taxon>
        <taxon>Clostridia</taxon>
        <taxon>Eubacteriales</taxon>
        <taxon>Candidatus Fimimorpha</taxon>
    </lineage>
</organism>
<keyword evidence="6 8" id="KW-0139">CF(1)</keyword>
<evidence type="ECO:0000256" key="5">
    <source>
        <dbReference type="ARBA" id="ARBA00023136"/>
    </source>
</evidence>
<dbReference type="NCBIfam" id="TIGR01145">
    <property type="entry name" value="ATP_synt_delta"/>
    <property type="match status" value="1"/>
</dbReference>
<keyword evidence="3 8" id="KW-0375">Hydrogen ion transport</keyword>
<dbReference type="SUPFAM" id="SSF47928">
    <property type="entry name" value="N-terminal domain of the delta subunit of the F1F0-ATP synthase"/>
    <property type="match status" value="1"/>
</dbReference>
<keyword evidence="8" id="KW-1003">Cell membrane</keyword>
<dbReference type="Proteomes" id="UP000824201">
    <property type="component" value="Unassembled WGS sequence"/>
</dbReference>
<evidence type="ECO:0000256" key="1">
    <source>
        <dbReference type="ARBA" id="ARBA00004370"/>
    </source>
</evidence>
<dbReference type="HAMAP" id="MF_01416">
    <property type="entry name" value="ATP_synth_delta_bact"/>
    <property type="match status" value="1"/>
</dbReference>
<keyword evidence="7 8" id="KW-0066">ATP synthesis</keyword>
<dbReference type="EMBL" id="DVHN01000024">
    <property type="protein sequence ID" value="HIR87763.1"/>
    <property type="molecule type" value="Genomic_DNA"/>
</dbReference>
<evidence type="ECO:0000256" key="6">
    <source>
        <dbReference type="ARBA" id="ARBA00023196"/>
    </source>
</evidence>
<comment type="function">
    <text evidence="8">F(1)F(0) ATP synthase produces ATP from ADP in the presence of a proton or sodium gradient. F-type ATPases consist of two structural domains, F(1) containing the extramembraneous catalytic core and F(0) containing the membrane proton channel, linked together by a central stalk and a peripheral stalk. During catalysis, ATP synthesis in the catalytic domain of F(1) is coupled via a rotary mechanism of the central stalk subunits to proton translocation.</text>
</comment>
<reference evidence="9" key="2">
    <citation type="journal article" date="2021" name="PeerJ">
        <title>Extensive microbial diversity within the chicken gut microbiome revealed by metagenomics and culture.</title>
        <authorList>
            <person name="Gilroy R."/>
            <person name="Ravi A."/>
            <person name="Getino M."/>
            <person name="Pursley I."/>
            <person name="Horton D.L."/>
            <person name="Alikhan N.F."/>
            <person name="Baker D."/>
            <person name="Gharbi K."/>
            <person name="Hall N."/>
            <person name="Watson M."/>
            <person name="Adriaenssens E.M."/>
            <person name="Foster-Nyarko E."/>
            <person name="Jarju S."/>
            <person name="Secka A."/>
            <person name="Antonio M."/>
            <person name="Oren A."/>
            <person name="Chaudhuri R.R."/>
            <person name="La Ragione R."/>
            <person name="Hildebrand F."/>
            <person name="Pallen M.J."/>
        </authorList>
    </citation>
    <scope>NUCLEOTIDE SEQUENCE</scope>
    <source>
        <strain evidence="9">ChiW13-3771</strain>
    </source>
</reference>
<protein>
    <recommendedName>
        <fullName evidence="8">ATP synthase subunit delta</fullName>
    </recommendedName>
    <alternativeName>
        <fullName evidence="8">ATP synthase F(1) sector subunit delta</fullName>
    </alternativeName>
    <alternativeName>
        <fullName evidence="8">F-type ATPase subunit delta</fullName>
        <shortName evidence="8">F-ATPase subunit delta</shortName>
    </alternativeName>
</protein>
<comment type="subcellular location">
    <subcellularLocation>
        <location evidence="8">Cell membrane</location>
        <topology evidence="8">Peripheral membrane protein</topology>
    </subcellularLocation>
    <subcellularLocation>
        <location evidence="1">Membrane</location>
    </subcellularLocation>
</comment>
<proteinExistence type="inferred from homology"/>
<dbReference type="InterPro" id="IPR026015">
    <property type="entry name" value="ATP_synth_OSCP/delta_N_sf"/>
</dbReference>
<dbReference type="GO" id="GO:0046933">
    <property type="term" value="F:proton-transporting ATP synthase activity, rotational mechanism"/>
    <property type="evidence" value="ECO:0007669"/>
    <property type="project" value="UniProtKB-UniRule"/>
</dbReference>
<name>A0A9D1JC37_9FIRM</name>
<dbReference type="InterPro" id="IPR020781">
    <property type="entry name" value="ATPase_OSCP/d_CS"/>
</dbReference>
<reference evidence="9" key="1">
    <citation type="submission" date="2020-10" db="EMBL/GenBank/DDBJ databases">
        <authorList>
            <person name="Gilroy R."/>
        </authorList>
    </citation>
    <scope>NUCLEOTIDE SEQUENCE</scope>
    <source>
        <strain evidence="9">ChiW13-3771</strain>
    </source>
</reference>
<keyword evidence="4 8" id="KW-0406">Ion transport</keyword>
<dbReference type="InterPro" id="IPR000711">
    <property type="entry name" value="ATPase_OSCP/dsu"/>
</dbReference>
<comment type="function">
    <text evidence="8">This protein is part of the stalk that links CF(0) to CF(1). It either transmits conformational changes from CF(0) to CF(1) or is implicated in proton conduction.</text>
</comment>
<evidence type="ECO:0000313" key="10">
    <source>
        <dbReference type="Proteomes" id="UP000824201"/>
    </source>
</evidence>
<evidence type="ECO:0000256" key="7">
    <source>
        <dbReference type="ARBA" id="ARBA00023310"/>
    </source>
</evidence>
<dbReference type="PANTHER" id="PTHR11910">
    <property type="entry name" value="ATP SYNTHASE DELTA CHAIN"/>
    <property type="match status" value="1"/>
</dbReference>